<dbReference type="EMBL" id="CP016786">
    <property type="protein sequence ID" value="ASW42862.1"/>
    <property type="molecule type" value="Genomic_DNA"/>
</dbReference>
<dbReference type="OrthoDB" id="1921697at2"/>
<dbReference type="AlphaFoldDB" id="A0A343JBF4"/>
<name>A0A343JBF4_9CLOT</name>
<dbReference type="KEGG" id="cia:BEN51_05070"/>
<organism evidence="1 2">
    <name type="scientific">Clostridium isatidis</name>
    <dbReference type="NCBI Taxonomy" id="182773"/>
    <lineage>
        <taxon>Bacteria</taxon>
        <taxon>Bacillati</taxon>
        <taxon>Bacillota</taxon>
        <taxon>Clostridia</taxon>
        <taxon>Eubacteriales</taxon>
        <taxon>Clostridiaceae</taxon>
        <taxon>Clostridium</taxon>
    </lineage>
</organism>
<evidence type="ECO:0000313" key="1">
    <source>
        <dbReference type="EMBL" id="ASW42862.1"/>
    </source>
</evidence>
<gene>
    <name evidence="1" type="ORF">BEN51_05070</name>
</gene>
<evidence type="ECO:0000313" key="2">
    <source>
        <dbReference type="Proteomes" id="UP000264883"/>
    </source>
</evidence>
<dbReference type="Proteomes" id="UP000264883">
    <property type="component" value="Chromosome"/>
</dbReference>
<protein>
    <submittedName>
        <fullName evidence="1">Uncharacterized protein</fullName>
    </submittedName>
</protein>
<reference evidence="1 2" key="1">
    <citation type="submission" date="2016-08" db="EMBL/GenBank/DDBJ databases">
        <title>Complete Genome Sequence Of The Indigo Reducing Clostridium isatidis DSM15098.</title>
        <authorList>
            <person name="Little G.T."/>
            <person name="Minton N.P."/>
        </authorList>
    </citation>
    <scope>NUCLEOTIDE SEQUENCE [LARGE SCALE GENOMIC DNA]</scope>
    <source>
        <strain evidence="1 2">DSM 15098</strain>
    </source>
</reference>
<proteinExistence type="predicted"/>
<keyword evidence="2" id="KW-1185">Reference proteome</keyword>
<accession>A0A343JBF4</accession>
<sequence>MNEEYNMFLSNYMNVNDPLKDNNIIHKLSVTTAHYVYRNGPIEDMHANRNKKIYDDDMKVLNKLIVNRLATIFNFILDRDKVDYIKETYDYDNIKQQLVNVTLLYVFEEGFKKEKVIIENLDDNDLKMVYDFMKFKLEVVFNIILEGKKEDIKTFLSYGILFGQSWDYAKPEELAFEEFLIKLNVI</sequence>
<dbReference type="RefSeq" id="WP_119865000.1">
    <property type="nucleotide sequence ID" value="NZ_CP016786.1"/>
</dbReference>